<gene>
    <name evidence="4" type="ORF">CP960_08855</name>
</gene>
<dbReference type="PANTHER" id="PTHR42885:SF1">
    <property type="entry name" value="THREONINE-PHOSPHATE DECARBOXYLASE"/>
    <property type="match status" value="1"/>
</dbReference>
<evidence type="ECO:0000313" key="5">
    <source>
        <dbReference type="Proteomes" id="UP000233248"/>
    </source>
</evidence>
<dbReference type="InterPro" id="IPR015422">
    <property type="entry name" value="PyrdxlP-dep_Trfase_small"/>
</dbReference>
<proteinExistence type="predicted"/>
<keyword evidence="4" id="KW-0808">Transferase</keyword>
<dbReference type="OrthoDB" id="9813612at2"/>
<comment type="caution">
    <text evidence="4">The sequence shown here is derived from an EMBL/GenBank/DDBJ whole genome shotgun (WGS) entry which is preliminary data.</text>
</comment>
<protein>
    <submittedName>
        <fullName evidence="4">Aminotransferase class I/II</fullName>
    </submittedName>
</protein>
<evidence type="ECO:0000256" key="2">
    <source>
        <dbReference type="ARBA" id="ARBA00022898"/>
    </source>
</evidence>
<keyword evidence="2" id="KW-0663">Pyridoxal phosphate</keyword>
<keyword evidence="4" id="KW-0032">Aminotransferase</keyword>
<dbReference type="Gene3D" id="3.40.640.10">
    <property type="entry name" value="Type I PLP-dependent aspartate aminotransferase-like (Major domain)"/>
    <property type="match status" value="1"/>
</dbReference>
<dbReference type="KEGG" id="ahs:AHALO_2500"/>
<evidence type="ECO:0000256" key="1">
    <source>
        <dbReference type="ARBA" id="ARBA00001933"/>
    </source>
</evidence>
<dbReference type="SUPFAM" id="SSF53383">
    <property type="entry name" value="PLP-dependent transferases"/>
    <property type="match status" value="1"/>
</dbReference>
<dbReference type="PANTHER" id="PTHR42885">
    <property type="entry name" value="HISTIDINOL-PHOSPHATE AMINOTRANSFERASE-RELATED"/>
    <property type="match status" value="1"/>
</dbReference>
<dbReference type="InterPro" id="IPR015424">
    <property type="entry name" value="PyrdxlP-dep_Trfase"/>
</dbReference>
<dbReference type="AlphaFoldDB" id="A0A2N1J1S0"/>
<feature type="domain" description="Aminotransferase class I/classII large" evidence="3">
    <location>
        <begin position="43"/>
        <end position="329"/>
    </location>
</feature>
<comment type="cofactor">
    <cofactor evidence="1">
        <name>pyridoxal 5'-phosphate</name>
        <dbReference type="ChEBI" id="CHEBI:597326"/>
    </cofactor>
</comment>
<dbReference type="GO" id="GO:0008483">
    <property type="term" value="F:transaminase activity"/>
    <property type="evidence" value="ECO:0007669"/>
    <property type="project" value="UniProtKB-KW"/>
</dbReference>
<dbReference type="Gene3D" id="3.90.1150.10">
    <property type="entry name" value="Aspartate Aminotransferase, domain 1"/>
    <property type="match status" value="1"/>
</dbReference>
<dbReference type="CDD" id="cd00609">
    <property type="entry name" value="AAT_like"/>
    <property type="match status" value="1"/>
</dbReference>
<dbReference type="GO" id="GO:0030170">
    <property type="term" value="F:pyridoxal phosphate binding"/>
    <property type="evidence" value="ECO:0007669"/>
    <property type="project" value="InterPro"/>
</dbReference>
<keyword evidence="5" id="KW-1185">Reference proteome</keyword>
<sequence length="338" mass="39693">MKTFEHGGDIQNFAKSINCKLEEVIDLSSNINFVKPEIEYDFNNLEISSYPKYEKLYSKIAKNYKVKEFELELYNGGSSAIFTLFRHLDLNHCTIYSPAYLEYKKACHIYKYDYNLINRLERVDVPIEKNTLVVFVNPSTPDGTYYELEKFLNYWQKQNATVLIDESFLDFTDNNSAVKYIHRYEKLYILKSMTKFYSSAGVRVGTIISNKLNIDELKKFEPMWKLSVFDSIYLQEALNDKKFRKVATAINVKNKIYLEKILQNSNLVEFIFNSSANFVLARLKSYTAKQLQEKLKEYKIMIRDCSNFDFLDEKFVRVAVKSQNDLDAFKKALDAISK</sequence>
<evidence type="ECO:0000259" key="3">
    <source>
        <dbReference type="Pfam" id="PF00155"/>
    </source>
</evidence>
<evidence type="ECO:0000313" key="4">
    <source>
        <dbReference type="EMBL" id="PKI80510.1"/>
    </source>
</evidence>
<dbReference type="Proteomes" id="UP000233248">
    <property type="component" value="Unassembled WGS sequence"/>
</dbReference>
<name>A0A2N1J1S0_9BACT</name>
<organism evidence="4 5">
    <name type="scientific">Malaciobacter halophilus</name>
    <dbReference type="NCBI Taxonomy" id="197482"/>
    <lineage>
        <taxon>Bacteria</taxon>
        <taxon>Pseudomonadati</taxon>
        <taxon>Campylobacterota</taxon>
        <taxon>Epsilonproteobacteria</taxon>
        <taxon>Campylobacterales</taxon>
        <taxon>Arcobacteraceae</taxon>
        <taxon>Malaciobacter</taxon>
    </lineage>
</organism>
<dbReference type="InterPro" id="IPR004839">
    <property type="entry name" value="Aminotransferase_I/II_large"/>
</dbReference>
<dbReference type="RefSeq" id="WP_101185055.1">
    <property type="nucleotide sequence ID" value="NZ_CP031218.1"/>
</dbReference>
<dbReference type="Pfam" id="PF00155">
    <property type="entry name" value="Aminotran_1_2"/>
    <property type="match status" value="1"/>
</dbReference>
<dbReference type="EMBL" id="NXIF01000033">
    <property type="protein sequence ID" value="PKI80510.1"/>
    <property type="molecule type" value="Genomic_DNA"/>
</dbReference>
<dbReference type="InterPro" id="IPR015421">
    <property type="entry name" value="PyrdxlP-dep_Trfase_major"/>
</dbReference>
<accession>A0A2N1J1S0</accession>
<reference evidence="4 5" key="1">
    <citation type="submission" date="2017-09" db="EMBL/GenBank/DDBJ databases">
        <title>Genomics of the genus Arcobacter.</title>
        <authorList>
            <person name="Perez-Cataluna A."/>
            <person name="Figueras M.J."/>
            <person name="Salas-Masso N."/>
        </authorList>
    </citation>
    <scope>NUCLEOTIDE SEQUENCE [LARGE SCALE GENOMIC DNA]</scope>
    <source>
        <strain evidence="4 5">DSM 18005</strain>
    </source>
</reference>